<feature type="domain" description="ABM" evidence="2">
    <location>
        <begin position="2"/>
        <end position="93"/>
    </location>
</feature>
<feature type="compositionally biased region" description="Low complexity" evidence="1">
    <location>
        <begin position="95"/>
        <end position="136"/>
    </location>
</feature>
<dbReference type="EMBL" id="CP048209">
    <property type="protein sequence ID" value="QHT62942.1"/>
    <property type="molecule type" value="Genomic_DNA"/>
</dbReference>
<name>A0A6C0G390_9BACL</name>
<proteinExistence type="predicted"/>
<dbReference type="KEGG" id="plyc:GXP70_25260"/>
<dbReference type="InterPro" id="IPR007138">
    <property type="entry name" value="ABM_dom"/>
</dbReference>
<dbReference type="Proteomes" id="UP000476064">
    <property type="component" value="Chromosome"/>
</dbReference>
<accession>A0A6C0G390</accession>
<dbReference type="Gene3D" id="3.30.70.100">
    <property type="match status" value="1"/>
</dbReference>
<protein>
    <recommendedName>
        <fullName evidence="2">ABM domain-containing protein</fullName>
    </recommendedName>
</protein>
<dbReference type="PROSITE" id="PS51725">
    <property type="entry name" value="ABM"/>
    <property type="match status" value="1"/>
</dbReference>
<dbReference type="SUPFAM" id="SSF54909">
    <property type="entry name" value="Dimeric alpha+beta barrel"/>
    <property type="match status" value="1"/>
</dbReference>
<dbReference type="InterPro" id="IPR050404">
    <property type="entry name" value="Heme-degrading_MO"/>
</dbReference>
<dbReference type="PANTHER" id="PTHR34474:SF4">
    <property type="entry name" value="HEME OXYGENASE (STAPHYLOBILIN-PRODUCING) 1"/>
    <property type="match status" value="1"/>
</dbReference>
<evidence type="ECO:0000313" key="3">
    <source>
        <dbReference type="EMBL" id="QHT62942.1"/>
    </source>
</evidence>
<organism evidence="3 4">
    <name type="scientific">Paenibacillus lycopersici</name>
    <dbReference type="NCBI Taxonomy" id="2704462"/>
    <lineage>
        <taxon>Bacteria</taxon>
        <taxon>Bacillati</taxon>
        <taxon>Bacillota</taxon>
        <taxon>Bacilli</taxon>
        <taxon>Bacillales</taxon>
        <taxon>Paenibacillaceae</taxon>
        <taxon>Paenibacillus</taxon>
    </lineage>
</organism>
<keyword evidence="4" id="KW-1185">Reference proteome</keyword>
<gene>
    <name evidence="3" type="ORF">GXP70_25260</name>
</gene>
<sequence length="166" mass="17449">MIIVENRFEIRAGAADAVVDRFRSPKSVHTFPGFVRMEVLHAVLSDETEEVRICTAWESEEAFNAWTNSDAFRQAHTRRGEAAGGAARAEEQFPQQEQHAQAHAAPAQGHGAQASGAEHAAHGSSQGGHASSGAPANSPVISSKVTTYNVVVSHLPAEAAAAEAGT</sequence>
<dbReference type="InterPro" id="IPR011008">
    <property type="entry name" value="Dimeric_a/b-barrel"/>
</dbReference>
<evidence type="ECO:0000259" key="2">
    <source>
        <dbReference type="PROSITE" id="PS51725"/>
    </source>
</evidence>
<dbReference type="PANTHER" id="PTHR34474">
    <property type="entry name" value="SIGNAL TRANSDUCTION PROTEIN TRAP"/>
    <property type="match status" value="1"/>
</dbReference>
<evidence type="ECO:0000313" key="4">
    <source>
        <dbReference type="Proteomes" id="UP000476064"/>
    </source>
</evidence>
<dbReference type="RefSeq" id="WP_162359372.1">
    <property type="nucleotide sequence ID" value="NZ_CP048209.1"/>
</dbReference>
<reference evidence="3 4" key="1">
    <citation type="submission" date="2020-01" db="EMBL/GenBank/DDBJ databases">
        <title>Paenibacillus sp. nov., isolated from tomato rhizosphere.</title>
        <authorList>
            <person name="Weon H.-Y."/>
            <person name="Lee S.A."/>
        </authorList>
    </citation>
    <scope>NUCLEOTIDE SEQUENCE [LARGE SCALE GENOMIC DNA]</scope>
    <source>
        <strain evidence="3 4">12200R-189</strain>
    </source>
</reference>
<feature type="region of interest" description="Disordered" evidence="1">
    <location>
        <begin position="74"/>
        <end position="140"/>
    </location>
</feature>
<evidence type="ECO:0000256" key="1">
    <source>
        <dbReference type="SAM" id="MobiDB-lite"/>
    </source>
</evidence>
<dbReference type="AlphaFoldDB" id="A0A6C0G390"/>
<dbReference type="Pfam" id="PF03992">
    <property type="entry name" value="ABM"/>
    <property type="match status" value="1"/>
</dbReference>